<dbReference type="RefSeq" id="WP_008827119.1">
    <property type="nucleotide sequence ID" value="NZ_AFNU02000010.1"/>
</dbReference>
<evidence type="ECO:0000259" key="3">
    <source>
        <dbReference type="Pfam" id="PF25166"/>
    </source>
</evidence>
<evidence type="ECO:0000313" key="4">
    <source>
        <dbReference type="EMBL" id="ERJ11560.1"/>
    </source>
</evidence>
<dbReference type="AlphaFoldDB" id="U2FF70"/>
<evidence type="ECO:0000313" key="5">
    <source>
        <dbReference type="Proteomes" id="UP000005707"/>
    </source>
</evidence>
<proteinExistence type="predicted"/>
<protein>
    <submittedName>
        <fullName evidence="4">Competence protein</fullName>
    </submittedName>
</protein>
<feature type="domain" description="Competence protein CoiA nuclease-like" evidence="1">
    <location>
        <begin position="61"/>
        <end position="204"/>
    </location>
</feature>
<dbReference type="PIRSF" id="PIRSF007487">
    <property type="entry name" value="Competence-induced_CoiA_bac"/>
    <property type="match status" value="1"/>
</dbReference>
<sequence length="361" mass="43904">MFKAKTSKGVIVDIESINTVSKTSQRYNCPYCNHEVIIRAGDKYRKHFSHKNADHCNYERESIRHYEGKLTLYRWLINQTKEVDVEYYLKAINRIADLYVRMSGKKYVIELQCSQVKPDVILKRTADYNRLGIDVIWIIYKEHVKFKKNRKLTEFEIACMKHDQIVYMSETSIFIYRAVMNSSSNTFNGMWIKRHLNDLIIDNLLDRNDVTNTMNWVEVKQTWRLKDCLYFIKYNRMYANFVYNNGFQPSLFPVEIGIPIKEQYLIKMNPFVWQSYIYIYIFIFEQIDWYDVFRYCRNKFCFRTTDEHKIMNLIREYLNYLIKRECIQILDNVIYRKEMKHKELNAEEALENDQKWNLKVK</sequence>
<name>U2FF70_9MOLU</name>
<reference evidence="4 5" key="1">
    <citation type="journal article" date="2011" name="J. Bacteriol.">
        <title>Genome sequence of Haloplasma contractile, an unusual contractile bacterium from a deep-sea anoxic brine lake.</title>
        <authorList>
            <person name="Antunes A."/>
            <person name="Alam I."/>
            <person name="El Dorry H."/>
            <person name="Siam R."/>
            <person name="Robertson A."/>
            <person name="Bajic V.B."/>
            <person name="Stingl U."/>
        </authorList>
    </citation>
    <scope>NUCLEOTIDE SEQUENCE [LARGE SCALE GENOMIC DNA]</scope>
    <source>
        <strain evidence="4 5">SSD-17B</strain>
    </source>
</reference>
<dbReference type="InterPro" id="IPR057253">
    <property type="entry name" value="CoiA-like_N"/>
</dbReference>
<evidence type="ECO:0000259" key="1">
    <source>
        <dbReference type="Pfam" id="PF06054"/>
    </source>
</evidence>
<reference evidence="4 5" key="2">
    <citation type="journal article" date="2013" name="PLoS ONE">
        <title>INDIGO - INtegrated Data Warehouse of MIcrobial GenOmes with Examples from the Red Sea Extremophiles.</title>
        <authorList>
            <person name="Alam I."/>
            <person name="Antunes A."/>
            <person name="Kamau A.A."/>
            <person name="Ba Alawi W."/>
            <person name="Kalkatawi M."/>
            <person name="Stingl U."/>
            <person name="Bajic V.B."/>
        </authorList>
    </citation>
    <scope>NUCLEOTIDE SEQUENCE [LARGE SCALE GENOMIC DNA]</scope>
    <source>
        <strain evidence="4 5">SSD-17B</strain>
    </source>
</reference>
<dbReference type="Pfam" id="PF25164">
    <property type="entry name" value="CoiA_N"/>
    <property type="match status" value="1"/>
</dbReference>
<dbReference type="STRING" id="1033810.HLPCO_002472"/>
<dbReference type="InterPro" id="IPR057252">
    <property type="entry name" value="CoiA_C"/>
</dbReference>
<dbReference type="Pfam" id="PF06054">
    <property type="entry name" value="CoiA_nuc"/>
    <property type="match status" value="1"/>
</dbReference>
<dbReference type="InterPro" id="IPR021176">
    <property type="entry name" value="Competence-induced_CoiA"/>
</dbReference>
<dbReference type="Pfam" id="PF25166">
    <property type="entry name" value="CoiA_C"/>
    <property type="match status" value="1"/>
</dbReference>
<evidence type="ECO:0000259" key="2">
    <source>
        <dbReference type="Pfam" id="PF25164"/>
    </source>
</evidence>
<dbReference type="InterPro" id="IPR010330">
    <property type="entry name" value="CoiA_nuc"/>
</dbReference>
<dbReference type="InParanoid" id="U2FF70"/>
<dbReference type="eggNOG" id="COG4469">
    <property type="taxonomic scope" value="Bacteria"/>
</dbReference>
<dbReference type="Proteomes" id="UP000005707">
    <property type="component" value="Unassembled WGS sequence"/>
</dbReference>
<accession>U2FF70</accession>
<feature type="domain" description="Competence protein CoiA C-terminal" evidence="3">
    <location>
        <begin position="215"/>
        <end position="348"/>
    </location>
</feature>
<dbReference type="OrthoDB" id="3784230at2"/>
<organism evidence="4 5">
    <name type="scientific">Haloplasma contractile SSD-17B</name>
    <dbReference type="NCBI Taxonomy" id="1033810"/>
    <lineage>
        <taxon>Bacteria</taxon>
        <taxon>Bacillati</taxon>
        <taxon>Mycoplasmatota</taxon>
        <taxon>Mollicutes</taxon>
        <taxon>Haloplasmatales</taxon>
        <taxon>Haloplasmataceae</taxon>
        <taxon>Haloplasma</taxon>
    </lineage>
</organism>
<dbReference type="EMBL" id="AFNU02000010">
    <property type="protein sequence ID" value="ERJ11560.1"/>
    <property type="molecule type" value="Genomic_DNA"/>
</dbReference>
<gene>
    <name evidence="4" type="primary">coiA</name>
    <name evidence="4" type="ORF">HLPCO_002472</name>
</gene>
<dbReference type="FunCoup" id="U2FF70">
    <property type="interactions" value="42"/>
</dbReference>
<keyword evidence="5" id="KW-1185">Reference proteome</keyword>
<feature type="domain" description="Competence protein CoiA-like N-terminal" evidence="2">
    <location>
        <begin position="22"/>
        <end position="58"/>
    </location>
</feature>
<comment type="caution">
    <text evidence="4">The sequence shown here is derived from an EMBL/GenBank/DDBJ whole genome shotgun (WGS) entry which is preliminary data.</text>
</comment>